<keyword evidence="2" id="KW-1185">Reference proteome</keyword>
<dbReference type="EMBL" id="JAPWTJ010000074">
    <property type="protein sequence ID" value="KAJ8983456.1"/>
    <property type="molecule type" value="Genomic_DNA"/>
</dbReference>
<dbReference type="InterPro" id="IPR038563">
    <property type="entry name" value="Endonuclease_7_sf"/>
</dbReference>
<organism evidence="1 2">
    <name type="scientific">Molorchus minor</name>
    <dbReference type="NCBI Taxonomy" id="1323400"/>
    <lineage>
        <taxon>Eukaryota</taxon>
        <taxon>Metazoa</taxon>
        <taxon>Ecdysozoa</taxon>
        <taxon>Arthropoda</taxon>
        <taxon>Hexapoda</taxon>
        <taxon>Insecta</taxon>
        <taxon>Pterygota</taxon>
        <taxon>Neoptera</taxon>
        <taxon>Endopterygota</taxon>
        <taxon>Coleoptera</taxon>
        <taxon>Polyphaga</taxon>
        <taxon>Cucujiformia</taxon>
        <taxon>Chrysomeloidea</taxon>
        <taxon>Cerambycidae</taxon>
        <taxon>Lamiinae</taxon>
        <taxon>Monochamini</taxon>
        <taxon>Molorchus</taxon>
    </lineage>
</organism>
<proteinExistence type="predicted"/>
<dbReference type="SUPFAM" id="SSF56672">
    <property type="entry name" value="DNA/RNA polymerases"/>
    <property type="match status" value="1"/>
</dbReference>
<accession>A0ABQ9K031</accession>
<dbReference type="Gene3D" id="3.40.1800.10">
    <property type="entry name" value="His-Me finger endonucleases"/>
    <property type="match status" value="1"/>
</dbReference>
<dbReference type="Gene3D" id="3.90.1600.10">
    <property type="entry name" value="Palm domain of DNA polymerase"/>
    <property type="match status" value="1"/>
</dbReference>
<dbReference type="Pfam" id="PF02945">
    <property type="entry name" value="Endonuclease_7"/>
    <property type="match status" value="1"/>
</dbReference>
<dbReference type="InterPro" id="IPR012337">
    <property type="entry name" value="RNaseH-like_sf"/>
</dbReference>
<evidence type="ECO:0008006" key="3">
    <source>
        <dbReference type="Google" id="ProtNLM"/>
    </source>
</evidence>
<dbReference type="PANTHER" id="PTHR31511:SF12">
    <property type="entry name" value="RHO TERMINATION FACTOR N-TERMINAL DOMAIN-CONTAINING PROTEIN"/>
    <property type="match status" value="1"/>
</dbReference>
<name>A0ABQ9K031_9CUCU</name>
<dbReference type="InterPro" id="IPR023211">
    <property type="entry name" value="DNA_pol_palm_dom_sf"/>
</dbReference>
<dbReference type="SUPFAM" id="SSF53098">
    <property type="entry name" value="Ribonuclease H-like"/>
    <property type="match status" value="1"/>
</dbReference>
<protein>
    <recommendedName>
        <fullName evidence="3">DNA-directed DNA polymerase</fullName>
    </recommendedName>
</protein>
<dbReference type="InterPro" id="IPR043502">
    <property type="entry name" value="DNA/RNA_pol_sf"/>
</dbReference>
<dbReference type="Proteomes" id="UP001162164">
    <property type="component" value="Unassembled WGS sequence"/>
</dbReference>
<dbReference type="InterPro" id="IPR004211">
    <property type="entry name" value="Endonuclease_7"/>
</dbReference>
<dbReference type="PANTHER" id="PTHR31511">
    <property type="entry name" value="PROTEIN CBG23764"/>
    <property type="match status" value="1"/>
</dbReference>
<dbReference type="InterPro" id="IPR044925">
    <property type="entry name" value="His-Me_finger_sf"/>
</dbReference>
<reference evidence="1" key="1">
    <citation type="journal article" date="2023" name="Insect Mol. Biol.">
        <title>Genome sequencing provides insights into the evolution of gene families encoding plant cell wall-degrading enzymes in longhorned beetles.</title>
        <authorList>
            <person name="Shin N.R."/>
            <person name="Okamura Y."/>
            <person name="Kirsch R."/>
            <person name="Pauchet Y."/>
        </authorList>
    </citation>
    <scope>NUCLEOTIDE SEQUENCE</scope>
    <source>
        <strain evidence="1">MMC_N1</strain>
    </source>
</reference>
<gene>
    <name evidence="1" type="ORF">NQ317_013331</name>
</gene>
<evidence type="ECO:0000313" key="1">
    <source>
        <dbReference type="EMBL" id="KAJ8983456.1"/>
    </source>
</evidence>
<dbReference type="SUPFAM" id="SSF54060">
    <property type="entry name" value="His-Me finger endonucleases"/>
    <property type="match status" value="1"/>
</dbReference>
<comment type="caution">
    <text evidence="1">The sequence shown here is derived from an EMBL/GenBank/DDBJ whole genome shotgun (WGS) entry which is preliminary data.</text>
</comment>
<sequence length="1659" mass="192850">MTAPLIPSIPIVDLTEFRLEYACRVHDMMDCCFCGKTSTELEILYDYLKPSYLGQVYDAQYLDWVQYYDQFFPVQGAYGDLNDGSLGNTDRTDDNMSCIINTIIPDAVQNFLPERVQPDAILFLETVPETVQNSCKNKINLENYNKINLENYNNQNYVDNLDPYIDTQTSHNAQYVNWEKYYNQCFPTHMTQGTTPTYGELKALGLGNTPNENLPQETHPEYIVGQGIENSNCNVTDKKNNSDSICSVESIQNYIEQYSPLSPWSQIEEQNLTLNISDKQTNQTVGSVDVYYPLPMESKSTFTKPIPTPQNPVITSQPANIQLSHNSSTPQFKKHIQIPNKNNLDKFLQAKVKKTITPKEVRRCTANLKSLVYSYFNISKTACGNLNQQSVIQNLKEGLERHSNLLLNCAVDSRFFKPPNKKSKKSNSTHCDKCHVDIETDAWNSHLRTNIHKANSCTIFEDGVEIMKSAFKRRIISYKITSSTFHVDIKKFRDEIKERVLKLIQMEQIKHKLIKLNFELFSFYHLPTSTTHEIKSHNTPYEIVCSSTNINETFDHLFNIIDRKADEFAERDSGWILLQILHLEVNINKYNPLQASTYLPLPISITKKNAIVNIKNNDEYCFAYSVVASLYNGDPNNVATYPDFRTVFDFSEVTFPMKIKDIPNFEQKNNVSINVYGLELVFKNGKNMYEIIGPLHYGKVKQNHHINLLLFSDENKNGELCNHYCYIKNLSALISSQISKNEHKKHFCDGCLQFFTSSEKLEQHRENDCNFIRNDFPTMEPVTDKFGNIIPANILKFENIQKQMRVPFIIYADFECILKPIENNNVQDPLSSYTVKKFEHIPYAYAYYIKCSFDEQESKFYLSQDENVSNFIDNIENDVRTLYNKYLKNITPMKKLTLDETKNYNETNICYICKKPFKDLKQKVKDHCHITGNFRGAAHSICNLNYKLPSFIPIVLHNLKNYDCHLFIKTMCKQNESIDVIAINKEKYISFSKNLLVDTYTNCNGNVKSKILKLRFIDSFQFLSSSLDSLAQSLEDKQCCEIYKNFPDNVKFKYIRQKGVFPYSYIDNVSKLDEPHLPSKDKFYNDLNDEDISEQEYQHAKNVWDIFECKSLRDYSNIYLKSDVLLLADIFENYRNTCLKTYKLDPAWYFSAPGLSWDAMLLYTGVELELLTDPDIVHFFKKGVRGGVSTCVNRKAIANNPFVQNYNSLEPVNYIMYLDATNLYGFSMSQNLPQKDFAWVSQEEINTIDIFNISDNAEVGYVLEVDLEYPNYLHKAHNELPFCPENIAPPNSKNVKLIPNLENKKHYIIHYINLKQCLKFGLILTKIHRAVKFTQSPWLQKYIDLNTQMRNKSKNKFEKNLYKLKNNSIYGKTMENVENRVDIKLVSQWRRNKNTITCAELLLAKPQFKNLSIFSENLIAVQMQKTRIVYNKPIYVGFSILDISKTVLYDFFYNYLKPSYKQNLELLYTDTDSLIFNVFTSNFYEDMKRNIDKYDTSNYPINNIHNIPQNKSIVGKFKDEYAGESIKSFYGTGAKAYCIKTENHVVKKAKGVKKSTINKQLSITDYVEVIERNSKIYCTMYVFKSHLHTIYTELINKLALTAEDDKRFIIPGSTKTLAWGNKDIQFYINQNLHKNDVPIDDEQWKRNLDEFLNTAIELM</sequence>
<evidence type="ECO:0000313" key="2">
    <source>
        <dbReference type="Proteomes" id="UP001162164"/>
    </source>
</evidence>